<reference evidence="2 3" key="1">
    <citation type="submission" date="2021-06" db="EMBL/GenBank/DDBJ databases">
        <title>Caerostris darwini draft genome.</title>
        <authorList>
            <person name="Kono N."/>
            <person name="Arakawa K."/>
        </authorList>
    </citation>
    <scope>NUCLEOTIDE SEQUENCE [LARGE SCALE GENOMIC DNA]</scope>
</reference>
<feature type="compositionally biased region" description="Low complexity" evidence="1">
    <location>
        <begin position="121"/>
        <end position="133"/>
    </location>
</feature>
<sequence length="256" mass="28190">MSRALRTNKTPPWTPQQLSLLNSSALQTFYLTTQHLSDPSILYFEMLLKEAAALMIKVQKHRSAANNIRSPTWEKASLTIEECSRRIRAICTYTGVPASHLPTKKELTEMKKAKELRDQIAAEAAKTASSTPAPALPQPNSTPTPKRTPPSPDDPHTNPPNKPMAADQIVAPPQLTRDRPIKVVIRGLPGHTPVEDRGRTPSSQIPNIKITLMSKSRTREPMPLCVQMSPSSKTDEIYSLSTLLGLRVRGQPGPSV</sequence>
<name>A0AAV4RRS6_9ARAC</name>
<dbReference type="AlphaFoldDB" id="A0AAV4RRS6"/>
<dbReference type="EMBL" id="BPLQ01006642">
    <property type="protein sequence ID" value="GIY24160.1"/>
    <property type="molecule type" value="Genomic_DNA"/>
</dbReference>
<accession>A0AAV4RRS6</accession>
<keyword evidence="3" id="KW-1185">Reference proteome</keyword>
<protein>
    <submittedName>
        <fullName evidence="2">Uncharacterized protein</fullName>
    </submittedName>
</protein>
<comment type="caution">
    <text evidence="2">The sequence shown here is derived from an EMBL/GenBank/DDBJ whole genome shotgun (WGS) entry which is preliminary data.</text>
</comment>
<dbReference type="Proteomes" id="UP001054837">
    <property type="component" value="Unassembled WGS sequence"/>
</dbReference>
<organism evidence="2 3">
    <name type="scientific">Caerostris darwini</name>
    <dbReference type="NCBI Taxonomy" id="1538125"/>
    <lineage>
        <taxon>Eukaryota</taxon>
        <taxon>Metazoa</taxon>
        <taxon>Ecdysozoa</taxon>
        <taxon>Arthropoda</taxon>
        <taxon>Chelicerata</taxon>
        <taxon>Arachnida</taxon>
        <taxon>Araneae</taxon>
        <taxon>Araneomorphae</taxon>
        <taxon>Entelegynae</taxon>
        <taxon>Araneoidea</taxon>
        <taxon>Araneidae</taxon>
        <taxon>Caerostris</taxon>
    </lineage>
</organism>
<feature type="region of interest" description="Disordered" evidence="1">
    <location>
        <begin position="121"/>
        <end position="178"/>
    </location>
</feature>
<gene>
    <name evidence="2" type="ORF">CDAR_300531</name>
</gene>
<evidence type="ECO:0000313" key="3">
    <source>
        <dbReference type="Proteomes" id="UP001054837"/>
    </source>
</evidence>
<evidence type="ECO:0000256" key="1">
    <source>
        <dbReference type="SAM" id="MobiDB-lite"/>
    </source>
</evidence>
<evidence type="ECO:0000313" key="2">
    <source>
        <dbReference type="EMBL" id="GIY24160.1"/>
    </source>
</evidence>
<feature type="compositionally biased region" description="Pro residues" evidence="1">
    <location>
        <begin position="134"/>
        <end position="162"/>
    </location>
</feature>
<proteinExistence type="predicted"/>